<dbReference type="STRING" id="1300342.I596_762"/>
<gene>
    <name evidence="1" type="ORF">I596_762</name>
</gene>
<keyword evidence="2" id="KW-1185">Reference proteome</keyword>
<dbReference type="Proteomes" id="UP000076830">
    <property type="component" value="Chromosome"/>
</dbReference>
<dbReference type="EMBL" id="CP015249">
    <property type="protein sequence ID" value="ANB16798.1"/>
    <property type="molecule type" value="Genomic_DNA"/>
</dbReference>
<dbReference type="OrthoDB" id="5738094at2"/>
<sequence>MSIDFKTLRLQGLLGLLAIAALLVGGCASSGIKGGVSVDAIDTLSVQRWEYLIKRQADKAYDLLSPGYRSTRTREAYAAAMNSRPIGWKKVTFVRKECEADRCSVFLLVDHTIRLPGLGVGKSQEAFAPIRETWIRSGGRWYYLPAN</sequence>
<dbReference type="PROSITE" id="PS51257">
    <property type="entry name" value="PROKAR_LIPOPROTEIN"/>
    <property type="match status" value="1"/>
</dbReference>
<evidence type="ECO:0008006" key="3">
    <source>
        <dbReference type="Google" id="ProtNLM"/>
    </source>
</evidence>
<dbReference type="RefSeq" id="WP_067644288.1">
    <property type="nucleotide sequence ID" value="NZ_CP015249.1"/>
</dbReference>
<proteinExistence type="predicted"/>
<reference evidence="1 2" key="1">
    <citation type="submission" date="2016-04" db="EMBL/GenBank/DDBJ databases">
        <title>Complete genome sequence of Dokdonella koreensis DS-123T.</title>
        <authorList>
            <person name="Kim J.F."/>
            <person name="Lee H."/>
            <person name="Kwak M.-J."/>
        </authorList>
    </citation>
    <scope>NUCLEOTIDE SEQUENCE [LARGE SCALE GENOMIC DNA]</scope>
    <source>
        <strain evidence="1 2">DS-123</strain>
    </source>
</reference>
<evidence type="ECO:0000313" key="2">
    <source>
        <dbReference type="Proteomes" id="UP000076830"/>
    </source>
</evidence>
<dbReference type="AlphaFoldDB" id="A0A160DRK9"/>
<dbReference type="KEGG" id="dko:I596_762"/>
<protein>
    <recommendedName>
        <fullName evidence="3">Lipoprotein</fullName>
    </recommendedName>
</protein>
<accession>A0A160DRK9</accession>
<name>A0A160DRK9_9GAMM</name>
<organism evidence="1 2">
    <name type="scientific">Dokdonella koreensis DS-123</name>
    <dbReference type="NCBI Taxonomy" id="1300342"/>
    <lineage>
        <taxon>Bacteria</taxon>
        <taxon>Pseudomonadati</taxon>
        <taxon>Pseudomonadota</taxon>
        <taxon>Gammaproteobacteria</taxon>
        <taxon>Lysobacterales</taxon>
        <taxon>Rhodanobacteraceae</taxon>
        <taxon>Dokdonella</taxon>
    </lineage>
</organism>
<evidence type="ECO:0000313" key="1">
    <source>
        <dbReference type="EMBL" id="ANB16798.1"/>
    </source>
</evidence>